<evidence type="ECO:0000259" key="2">
    <source>
        <dbReference type="Pfam" id="PF10988"/>
    </source>
</evidence>
<feature type="domain" description="Putative auto-transporter adhesin head GIN" evidence="2">
    <location>
        <begin position="36"/>
        <end position="220"/>
    </location>
</feature>
<feature type="signal peptide" evidence="1">
    <location>
        <begin position="1"/>
        <end position="26"/>
    </location>
</feature>
<dbReference type="InterPro" id="IPR021255">
    <property type="entry name" value="DUF2807"/>
</dbReference>
<keyword evidence="4" id="KW-1185">Reference proteome</keyword>
<dbReference type="RefSeq" id="WP_090556797.1">
    <property type="nucleotide sequence ID" value="NZ_FNRA01000005.1"/>
</dbReference>
<accession>A0A1H4EA22</accession>
<dbReference type="AlphaFoldDB" id="A0A1H4EA22"/>
<gene>
    <name evidence="3" type="ORF">SAMN05443550_105316</name>
</gene>
<dbReference type="Gene3D" id="2.160.20.120">
    <property type="match status" value="1"/>
</dbReference>
<protein>
    <submittedName>
        <fullName evidence="3">Putative auto-transporter adhesin, head GIN domain</fullName>
    </submittedName>
</protein>
<evidence type="ECO:0000313" key="4">
    <source>
        <dbReference type="Proteomes" id="UP000198850"/>
    </source>
</evidence>
<dbReference type="Pfam" id="PF10988">
    <property type="entry name" value="DUF2807"/>
    <property type="match status" value="1"/>
</dbReference>
<dbReference type="Proteomes" id="UP000198850">
    <property type="component" value="Unassembled WGS sequence"/>
</dbReference>
<evidence type="ECO:0000256" key="1">
    <source>
        <dbReference type="SAM" id="SignalP"/>
    </source>
</evidence>
<dbReference type="EMBL" id="FNRA01000005">
    <property type="protein sequence ID" value="SEA81883.1"/>
    <property type="molecule type" value="Genomic_DNA"/>
</dbReference>
<sequence>MKSLSLIKSALLCLITVAVSGLSLKAQETKNVSVSNFSEVSVAAGIELHITQGAAESAKIVANDDVINEVVVEKSGNRVKVGWKENWGMSKMWKNKSAKVYITYKKLNSISASSGSSLRTENTLKTDRLNASVSSGASMDAKISCSDLQLQTSSGASASLAGSATNMQIESSSGSSVDALGLSTEYARANTSSGADIKINVIKGLETHTSSGSNIRYKGAAALKNNSNERSSSVSRIN</sequence>
<name>A0A1H4EA22_9SPHI</name>
<feature type="chain" id="PRO_5011633477" evidence="1">
    <location>
        <begin position="27"/>
        <end position="238"/>
    </location>
</feature>
<proteinExistence type="predicted"/>
<dbReference type="OrthoDB" id="942536at2"/>
<dbReference type="STRING" id="425514.SAMN05443550_105316"/>
<keyword evidence="1" id="KW-0732">Signal</keyword>
<reference evidence="3 4" key="1">
    <citation type="submission" date="2016-10" db="EMBL/GenBank/DDBJ databases">
        <authorList>
            <person name="de Groot N.N."/>
        </authorList>
    </citation>
    <scope>NUCLEOTIDE SEQUENCE [LARGE SCALE GENOMIC DNA]</scope>
    <source>
        <strain evidence="3 4">DSM 19033</strain>
    </source>
</reference>
<organism evidence="3 4">
    <name type="scientific">Pedobacter hartonius</name>
    <dbReference type="NCBI Taxonomy" id="425514"/>
    <lineage>
        <taxon>Bacteria</taxon>
        <taxon>Pseudomonadati</taxon>
        <taxon>Bacteroidota</taxon>
        <taxon>Sphingobacteriia</taxon>
        <taxon>Sphingobacteriales</taxon>
        <taxon>Sphingobacteriaceae</taxon>
        <taxon>Pedobacter</taxon>
    </lineage>
</organism>
<evidence type="ECO:0000313" key="3">
    <source>
        <dbReference type="EMBL" id="SEA81883.1"/>
    </source>
</evidence>